<reference evidence="2 3" key="1">
    <citation type="journal article" date="2014" name="Nature">
        <title>An environmental bacterial taxon with a large and distinct metabolic repertoire.</title>
        <authorList>
            <person name="Wilson M.C."/>
            <person name="Mori T."/>
            <person name="Ruckert C."/>
            <person name="Uria A.R."/>
            <person name="Helf M.J."/>
            <person name="Takada K."/>
            <person name="Gernert C."/>
            <person name="Steffens U.A."/>
            <person name="Heycke N."/>
            <person name="Schmitt S."/>
            <person name="Rinke C."/>
            <person name="Helfrich E.J."/>
            <person name="Brachmann A.O."/>
            <person name="Gurgui C."/>
            <person name="Wakimoto T."/>
            <person name="Kracht M."/>
            <person name="Crusemann M."/>
            <person name="Hentschel U."/>
            <person name="Abe I."/>
            <person name="Matsunaga S."/>
            <person name="Kalinowski J."/>
            <person name="Takeyama H."/>
            <person name="Piel J."/>
        </authorList>
    </citation>
    <scope>NUCLEOTIDE SEQUENCE [LARGE SCALE GENOMIC DNA]</scope>
    <source>
        <strain evidence="3">TSY1</strain>
    </source>
</reference>
<comment type="caution">
    <text evidence="2">The sequence shown here is derived from an EMBL/GenBank/DDBJ whole genome shotgun (WGS) entry which is preliminary data.</text>
</comment>
<feature type="domain" description="HD" evidence="1">
    <location>
        <begin position="75"/>
        <end position="135"/>
    </location>
</feature>
<evidence type="ECO:0000259" key="1">
    <source>
        <dbReference type="Pfam" id="PF01966"/>
    </source>
</evidence>
<dbReference type="HOGENOM" id="CLU_1119321_0_0_7"/>
<proteinExistence type="predicted"/>
<dbReference type="Proteomes" id="UP000019141">
    <property type="component" value="Unassembled WGS sequence"/>
</dbReference>
<gene>
    <name evidence="2" type="ORF">ETSY1_25740</name>
</gene>
<name>W4LFZ2_ENTF1</name>
<dbReference type="InterPro" id="IPR006674">
    <property type="entry name" value="HD_domain"/>
</dbReference>
<evidence type="ECO:0000313" key="3">
    <source>
        <dbReference type="Proteomes" id="UP000019141"/>
    </source>
</evidence>
<dbReference type="Pfam" id="PF01966">
    <property type="entry name" value="HD"/>
    <property type="match status" value="1"/>
</dbReference>
<evidence type="ECO:0000313" key="2">
    <source>
        <dbReference type="EMBL" id="ETW96645.1"/>
    </source>
</evidence>
<keyword evidence="3" id="KW-1185">Reference proteome</keyword>
<dbReference type="EMBL" id="AZHW01000761">
    <property type="protein sequence ID" value="ETW96645.1"/>
    <property type="molecule type" value="Genomic_DNA"/>
</dbReference>
<organism evidence="2 3">
    <name type="scientific">Entotheonella factor</name>
    <dbReference type="NCBI Taxonomy" id="1429438"/>
    <lineage>
        <taxon>Bacteria</taxon>
        <taxon>Pseudomonadati</taxon>
        <taxon>Nitrospinota/Tectimicrobiota group</taxon>
        <taxon>Candidatus Tectimicrobiota</taxon>
        <taxon>Candidatus Entotheonellia</taxon>
        <taxon>Candidatus Entotheonellales</taxon>
        <taxon>Candidatus Entotheonellaceae</taxon>
        <taxon>Candidatus Entotheonella</taxon>
    </lineage>
</organism>
<accession>W4LFZ2</accession>
<dbReference type="AlphaFoldDB" id="W4LFZ2"/>
<dbReference type="SUPFAM" id="SSF109604">
    <property type="entry name" value="HD-domain/PDEase-like"/>
    <property type="match status" value="1"/>
</dbReference>
<dbReference type="Gene3D" id="1.10.3210.10">
    <property type="entry name" value="Hypothetical protein af1432"/>
    <property type="match status" value="1"/>
</dbReference>
<protein>
    <recommendedName>
        <fullName evidence="1">HD domain-containing protein</fullName>
    </recommendedName>
</protein>
<sequence length="241" mass="28001">MERAEAHEHQKMEELGQRFIHKSWLFHLADGNRTGDVRPPGAQVLMGEDPRLPPMPEQPTLIDFFKLRFSPNHQHLLQSARLARENGLPEHMILACLLHDVGVAAFIRSDHGYWGAQMIEPYVDEEVCWAVRMHQVIKFFPDEEAGYEYPQSYKVMFGEAYEPPAYVVAEYKRAREHKWYGSALAICMNDDYSFNPNLTVELEEFEDVIGRHFRQPKEGLGNDHSPSAHMWRTLRRPSNAL</sequence>